<dbReference type="Gene3D" id="3.30.70.1060">
    <property type="entry name" value="Dimeric alpha+beta barrel"/>
    <property type="match status" value="1"/>
</dbReference>
<evidence type="ECO:0000259" key="2">
    <source>
        <dbReference type="Pfam" id="PF03795"/>
    </source>
</evidence>
<evidence type="ECO:0000313" key="3">
    <source>
        <dbReference type="EMBL" id="KZD12498.1"/>
    </source>
</evidence>
<comment type="similarity">
    <text evidence="1">Belongs to the YciI family.</text>
</comment>
<proteinExistence type="inferred from homology"/>
<dbReference type="OrthoDB" id="2293521at2"/>
<dbReference type="PANTHER" id="PTHR33606:SF3">
    <property type="entry name" value="PROTEIN YCII"/>
    <property type="match status" value="1"/>
</dbReference>
<protein>
    <recommendedName>
        <fullName evidence="2">YCII-related domain-containing protein</fullName>
    </recommendedName>
</protein>
<keyword evidence="4" id="KW-1185">Reference proteome</keyword>
<dbReference type="AlphaFoldDB" id="A0A154WG48"/>
<name>A0A154WG48_9PROT</name>
<dbReference type="PANTHER" id="PTHR33606">
    <property type="entry name" value="PROTEIN YCII"/>
    <property type="match status" value="1"/>
</dbReference>
<dbReference type="RefSeq" id="WP_067552116.1">
    <property type="nucleotide sequence ID" value="NZ_LPXN01000021.1"/>
</dbReference>
<dbReference type="InterPro" id="IPR051807">
    <property type="entry name" value="Sec-metab_biosynth-assoc"/>
</dbReference>
<dbReference type="Proteomes" id="UP000076400">
    <property type="component" value="Unassembled WGS sequence"/>
</dbReference>
<gene>
    <name evidence="3" type="ORF">AUP43_16210</name>
</gene>
<dbReference type="InterPro" id="IPR005545">
    <property type="entry name" value="YCII"/>
</dbReference>
<organism evidence="3 4">
    <name type="scientific">Oceanibaculum pacificum</name>
    <dbReference type="NCBI Taxonomy" id="580166"/>
    <lineage>
        <taxon>Bacteria</taxon>
        <taxon>Pseudomonadati</taxon>
        <taxon>Pseudomonadota</taxon>
        <taxon>Alphaproteobacteria</taxon>
        <taxon>Rhodospirillales</taxon>
        <taxon>Oceanibaculaceae</taxon>
        <taxon>Oceanibaculum</taxon>
    </lineage>
</organism>
<sequence>MQFLVTAYDGADDKALERRLAVREKHLEGWYKLVADGHGITGGAILDDEGRMIGSMALLEFPDRAAFDAWFENDPYVTGGVWQKIEVRPFRVAPKSKS</sequence>
<dbReference type="EMBL" id="LPXN01000021">
    <property type="protein sequence ID" value="KZD12498.1"/>
    <property type="molecule type" value="Genomic_DNA"/>
</dbReference>
<evidence type="ECO:0000313" key="4">
    <source>
        <dbReference type="Proteomes" id="UP000076400"/>
    </source>
</evidence>
<comment type="caution">
    <text evidence="3">The sequence shown here is derived from an EMBL/GenBank/DDBJ whole genome shotgun (WGS) entry which is preliminary data.</text>
</comment>
<feature type="domain" description="YCII-related" evidence="2">
    <location>
        <begin position="1"/>
        <end position="91"/>
    </location>
</feature>
<accession>A0A154WG48</accession>
<dbReference type="STRING" id="580166.AUP43_16210"/>
<dbReference type="InterPro" id="IPR011008">
    <property type="entry name" value="Dimeric_a/b-barrel"/>
</dbReference>
<dbReference type="Pfam" id="PF03795">
    <property type="entry name" value="YCII"/>
    <property type="match status" value="1"/>
</dbReference>
<evidence type="ECO:0000256" key="1">
    <source>
        <dbReference type="ARBA" id="ARBA00007689"/>
    </source>
</evidence>
<reference evidence="3 4" key="1">
    <citation type="submission" date="2015-12" db="EMBL/GenBank/DDBJ databases">
        <title>Genome sequence of Oceanibaculum pacificum MCCC 1A02656.</title>
        <authorList>
            <person name="Lu L."/>
            <person name="Lai Q."/>
            <person name="Shao Z."/>
            <person name="Qian P."/>
        </authorList>
    </citation>
    <scope>NUCLEOTIDE SEQUENCE [LARGE SCALE GENOMIC DNA]</scope>
    <source>
        <strain evidence="3 4">MCCC 1A02656</strain>
    </source>
</reference>
<dbReference type="SUPFAM" id="SSF54909">
    <property type="entry name" value="Dimeric alpha+beta barrel"/>
    <property type="match status" value="1"/>
</dbReference>